<dbReference type="InterPro" id="IPR037171">
    <property type="entry name" value="NagB/RpiA_transferase-like"/>
</dbReference>
<dbReference type="GO" id="GO:0046872">
    <property type="term" value="F:metal ion binding"/>
    <property type="evidence" value="ECO:0007669"/>
    <property type="project" value="UniProtKB-KW"/>
</dbReference>
<dbReference type="GO" id="GO:0030272">
    <property type="term" value="F:5-formyltetrahydrofolate cyclo-ligase activity"/>
    <property type="evidence" value="ECO:0007669"/>
    <property type="project" value="UniProtKB-EC"/>
</dbReference>
<keyword evidence="3 4" id="KW-0067">ATP-binding</keyword>
<accession>A0A6I1FJK9</accession>
<dbReference type="Proteomes" id="UP000429595">
    <property type="component" value="Unassembled WGS sequence"/>
</dbReference>
<dbReference type="EMBL" id="WEIO01000001">
    <property type="protein sequence ID" value="KAB7708770.1"/>
    <property type="molecule type" value="Genomic_DNA"/>
</dbReference>
<keyword evidence="7" id="KW-1185">Reference proteome</keyword>
<name>A0A6I1FJK9_9BACI</name>
<evidence type="ECO:0000256" key="3">
    <source>
        <dbReference type="ARBA" id="ARBA00022840"/>
    </source>
</evidence>
<gene>
    <name evidence="6" type="ORF">F9802_01060</name>
</gene>
<keyword evidence="2 4" id="KW-0547">Nucleotide-binding</keyword>
<dbReference type="NCBIfam" id="TIGR02727">
    <property type="entry name" value="MTHFS_bact"/>
    <property type="match status" value="1"/>
</dbReference>
<evidence type="ECO:0000256" key="2">
    <source>
        <dbReference type="ARBA" id="ARBA00022741"/>
    </source>
</evidence>
<dbReference type="EC" id="6.3.3.2" evidence="5"/>
<reference evidence="6 7" key="1">
    <citation type="submission" date="2019-10" db="EMBL/GenBank/DDBJ databases">
        <title>Bacillus aerolatum sp. nov., isolated from bioaerosol of sport playgrounds.</title>
        <authorList>
            <person name="Chen P."/>
            <person name="Zhang G."/>
        </authorList>
    </citation>
    <scope>NUCLEOTIDE SEQUENCE [LARGE SCALE GENOMIC DNA]</scope>
    <source>
        <strain evidence="6 7">CX253</strain>
    </source>
</reference>
<sequence>MNGGCLPVDKHFVRRQVKEQLANMSKLQYEQFSFRIARRLFSLEEWKKAQTVAVTVSNAPEVDTWQIIRQGWAEGKTMVVPKCVPASRGMNFYELTAFTELETVYSGLYEPDPSCTRLVERGQMDLILVPGLAFSRSGSRLGFGGGYYDRFLMGYKGGTAALAFSQQLLETIPKDPHDLPVAQVITENERIVCRPPF</sequence>
<dbReference type="Gene3D" id="3.40.50.10420">
    <property type="entry name" value="NagB/RpiA/CoA transferase-like"/>
    <property type="match status" value="1"/>
</dbReference>
<keyword evidence="5" id="KW-0479">Metal-binding</keyword>
<feature type="binding site" evidence="4">
    <location>
        <position position="56"/>
    </location>
    <ligand>
        <name>substrate</name>
    </ligand>
</feature>
<comment type="cofactor">
    <cofactor evidence="5">
        <name>Mg(2+)</name>
        <dbReference type="ChEBI" id="CHEBI:18420"/>
    </cofactor>
</comment>
<evidence type="ECO:0000313" key="6">
    <source>
        <dbReference type="EMBL" id="KAB7708770.1"/>
    </source>
</evidence>
<comment type="similarity">
    <text evidence="1 5">Belongs to the 5-formyltetrahydrofolate cyclo-ligase family.</text>
</comment>
<keyword evidence="6" id="KW-0436">Ligase</keyword>
<dbReference type="GO" id="GO:0005524">
    <property type="term" value="F:ATP binding"/>
    <property type="evidence" value="ECO:0007669"/>
    <property type="project" value="UniProtKB-KW"/>
</dbReference>
<keyword evidence="5" id="KW-0460">Magnesium</keyword>
<dbReference type="AlphaFoldDB" id="A0A6I1FJK9"/>
<dbReference type="InterPro" id="IPR024185">
    <property type="entry name" value="FTHF_cligase-like_sf"/>
</dbReference>
<dbReference type="PANTHER" id="PTHR23407:SF1">
    <property type="entry name" value="5-FORMYLTETRAHYDROFOLATE CYCLO-LIGASE"/>
    <property type="match status" value="1"/>
</dbReference>
<dbReference type="GO" id="GO:0035999">
    <property type="term" value="P:tetrahydrofolate interconversion"/>
    <property type="evidence" value="ECO:0007669"/>
    <property type="project" value="TreeGrafter"/>
</dbReference>
<dbReference type="SUPFAM" id="SSF100950">
    <property type="entry name" value="NagB/RpiA/CoA transferase-like"/>
    <property type="match status" value="1"/>
</dbReference>
<dbReference type="PIRSF" id="PIRSF006806">
    <property type="entry name" value="FTHF_cligase"/>
    <property type="match status" value="1"/>
</dbReference>
<comment type="catalytic activity">
    <reaction evidence="5">
        <text>(6S)-5-formyl-5,6,7,8-tetrahydrofolate + ATP = (6R)-5,10-methenyltetrahydrofolate + ADP + phosphate</text>
        <dbReference type="Rhea" id="RHEA:10488"/>
        <dbReference type="ChEBI" id="CHEBI:30616"/>
        <dbReference type="ChEBI" id="CHEBI:43474"/>
        <dbReference type="ChEBI" id="CHEBI:57455"/>
        <dbReference type="ChEBI" id="CHEBI:57457"/>
        <dbReference type="ChEBI" id="CHEBI:456216"/>
        <dbReference type="EC" id="6.3.3.2"/>
    </reaction>
</comment>
<dbReference type="GO" id="GO:0009396">
    <property type="term" value="P:folic acid-containing compound biosynthetic process"/>
    <property type="evidence" value="ECO:0007669"/>
    <property type="project" value="TreeGrafter"/>
</dbReference>
<dbReference type="PANTHER" id="PTHR23407">
    <property type="entry name" value="ATPASE INHIBITOR/5-FORMYLTETRAHYDROFOLATE CYCLO-LIGASE"/>
    <property type="match status" value="1"/>
</dbReference>
<feature type="binding site" evidence="4">
    <location>
        <begin position="140"/>
        <end position="148"/>
    </location>
    <ligand>
        <name>ATP</name>
        <dbReference type="ChEBI" id="CHEBI:30616"/>
    </ligand>
</feature>
<evidence type="ECO:0000256" key="4">
    <source>
        <dbReference type="PIRSR" id="PIRSR006806-1"/>
    </source>
</evidence>
<evidence type="ECO:0000256" key="1">
    <source>
        <dbReference type="ARBA" id="ARBA00010638"/>
    </source>
</evidence>
<evidence type="ECO:0000313" key="7">
    <source>
        <dbReference type="Proteomes" id="UP000429595"/>
    </source>
</evidence>
<protein>
    <recommendedName>
        <fullName evidence="5">5-formyltetrahydrofolate cyclo-ligase</fullName>
        <ecNumber evidence="5">6.3.3.2</ecNumber>
    </recommendedName>
</protein>
<dbReference type="InterPro" id="IPR002698">
    <property type="entry name" value="FTHF_cligase"/>
</dbReference>
<dbReference type="Pfam" id="PF01812">
    <property type="entry name" value="5-FTHF_cyc-lig"/>
    <property type="match status" value="1"/>
</dbReference>
<comment type="caution">
    <text evidence="6">The sequence shown here is derived from an EMBL/GenBank/DDBJ whole genome shotgun (WGS) entry which is preliminary data.</text>
</comment>
<organism evidence="6 7">
    <name type="scientific">Bacillus aerolatus</name>
    <dbReference type="NCBI Taxonomy" id="2653354"/>
    <lineage>
        <taxon>Bacteria</taxon>
        <taxon>Bacillati</taxon>
        <taxon>Bacillota</taxon>
        <taxon>Bacilli</taxon>
        <taxon>Bacillales</taxon>
        <taxon>Bacillaceae</taxon>
        <taxon>Bacillus</taxon>
    </lineage>
</organism>
<evidence type="ECO:0000256" key="5">
    <source>
        <dbReference type="RuleBase" id="RU361279"/>
    </source>
</evidence>
<feature type="binding site" evidence="4">
    <location>
        <position position="61"/>
    </location>
    <ligand>
        <name>substrate</name>
    </ligand>
</feature>
<proteinExistence type="inferred from homology"/>
<feature type="binding site" evidence="4">
    <location>
        <begin position="10"/>
        <end position="14"/>
    </location>
    <ligand>
        <name>ATP</name>
        <dbReference type="ChEBI" id="CHEBI:30616"/>
    </ligand>
</feature>